<feature type="domain" description="C2" evidence="5">
    <location>
        <begin position="246"/>
        <end position="376"/>
    </location>
</feature>
<proteinExistence type="predicted"/>
<feature type="compositionally biased region" description="Low complexity" evidence="3">
    <location>
        <begin position="213"/>
        <end position="231"/>
    </location>
</feature>
<organism evidence="6">
    <name type="scientific">Chromera velia CCMP2878</name>
    <dbReference type="NCBI Taxonomy" id="1169474"/>
    <lineage>
        <taxon>Eukaryota</taxon>
        <taxon>Sar</taxon>
        <taxon>Alveolata</taxon>
        <taxon>Colpodellida</taxon>
        <taxon>Chromeraceae</taxon>
        <taxon>Chromera</taxon>
    </lineage>
</organism>
<feature type="transmembrane region" description="Helical" evidence="4">
    <location>
        <begin position="1080"/>
        <end position="1100"/>
    </location>
</feature>
<feature type="region of interest" description="Disordered" evidence="3">
    <location>
        <begin position="959"/>
        <end position="1039"/>
    </location>
</feature>
<keyword evidence="4" id="KW-0472">Membrane</keyword>
<feature type="domain" description="C2" evidence="5">
    <location>
        <begin position="1633"/>
        <end position="1760"/>
    </location>
</feature>
<keyword evidence="2" id="KW-0106">Calcium</keyword>
<evidence type="ECO:0000259" key="5">
    <source>
        <dbReference type="PROSITE" id="PS50004"/>
    </source>
</evidence>
<evidence type="ECO:0000313" key="6">
    <source>
        <dbReference type="EMBL" id="CEM54351.1"/>
    </source>
</evidence>
<dbReference type="PROSITE" id="PS50004">
    <property type="entry name" value="C2"/>
    <property type="match status" value="4"/>
</dbReference>
<dbReference type="VEuPathDB" id="CryptoDB:Cvel_12706"/>
<evidence type="ECO:0000256" key="2">
    <source>
        <dbReference type="ARBA" id="ARBA00022837"/>
    </source>
</evidence>
<feature type="domain" description="C2" evidence="5">
    <location>
        <begin position="447"/>
        <end position="582"/>
    </location>
</feature>
<feature type="compositionally biased region" description="Basic and acidic residues" evidence="3">
    <location>
        <begin position="177"/>
        <end position="194"/>
    </location>
</feature>
<gene>
    <name evidence="6" type="ORF">Cvel_12706</name>
</gene>
<protein>
    <recommendedName>
        <fullName evidence="5">C2 domain-containing protein</fullName>
    </recommendedName>
</protein>
<sequence length="1783" mass="194108">MSQRLKGILLKPGQRFNRLVVRVFELHDEPDGTLSLRSSSHKLVGGQKEKSIVLDSVLSVSRLESADDAEGLVRKSGALKQLKDAYNQEVPGSKKKFRIKLAPPKKERGSPASPKSRDITIMAGNDAALLELHSRICSRVSDTQGPGGPQLGVSAVSERGRSFGGYGEVTENSDVEGEGRSRAASRFPEDHMDLDGGAGGGEEDGMDEELRMAASQEGAAAGSGSPGGAAAAAAAGGAAAISVAAASAGGAGGAEGPPPEIKGRLSVKVVRAEGVRAADTGWLQSGKSDPYVKVFFPTSLGNLSMKKSEVCNKSLDPVWNFECEEHIAWGEGERPPTDLLLEVWDWDLVSAHDFLGQVRVPLHDVIVSRKRHPGETLGFEGKSFSLQGREGPQDEKEKPTGRIVLDVLWDPHSPELVTPHDNPVPEEAEVQAIEMGVAAPIGRRHAPTPQLPQDMAEEGGEYPKQGDLIVNVISASDLRAADAAGFFTKANSDPFVKVTVPVGVENAYDWETPYLPKTLNPNWQESVPGKNHKSFRLRLNEKGLKMRFEVFDYDALSAPDFLGMAEVAIPEDKEGQVQTLTLPLQPKEGEQPEKETEKVTGSLLVEVEWKEARTAKSRSGTRASQDAAESMRTQLERVAAAAKIENMKNADGTHGVLIVRLSGPLSLRVCVRPPNQMYVPSFSLIRARQLVAKDFNLFGPGSSDPYGAVRLRTGPGKTDITELHTGYERRTLNPDWAAAAARKASSGKGEEGDEDNVLRFRVDYRKPKNPRKGAKGGALSPTSDSGEINKPDTILVELWDYDFGKDKGDFLGETELEVPWDRPAEPVEKTSMLGPNSAKDKQRKEHVTGNVTVEIEWHPDTGGGGGGESDGSDDEDGEDVSLPSSPSGGLRRQVGTGQALPAYLQVTQRLHSFLPMGVPAPIQDPLQAVKEREGGKPRYWDRDPSTFTDSALGFQEGLPLPSEPPTLCHWQQVGIPDSKRKTIRLPSSANIEREASTQSANSSPTSSPSKLKEKEKAPVLEAPTEGAEGGDKDKEKEKEKVVELPKDWIGRAKEVLIERRRVDVELLRSMSRPTFHMCRMVSLFLAFYVAWFCGAVGSVIGFTIPLLVIGVGGALLLVNAADVHVEKFYLDRRQKGVEVAICFFQKAVAAAGLGSLFPPSGGKEGRGGFNKRKSKSGLLKSGVSMAELEEEEEDEEFIKEDQEEEVKAAEINRLQGPVFLENIFIRGANQAQPSFSKTEFICKLLARLWNVIVVDVDRQIAAAVPSSALPLIRAVTLGSKPPSVVAMQAYRTPKFIALDLDFRWMSGFILSTAVGGIRDIFVEVFLRLELSNMIEEDPFVGKIKVQLLRKPVLHIQPFGLFCLLLPLTALVEAALTSLVYKLFGWPKAAPSVFLVPPALLKEKTVTGYLQLQIVRGRSLPPKDSKFLGMGQGTSDPYVKVRVSDLMTEKTSNVIKKTLNPEWNEEVLTLGPVRDPWRKTVYIRVFDKDQPPNPDDLLGVTEMWLGSRLAREGSSSSSSGAKEDLSLSEARSKQLGPRVPLNVWSDEIELSLIAPECFDNEESRDPERFFPPPPGKIAKTVEEEIDVETECLRDWPGGGRRNIIFQGKLTVKFKFALQNDFAEEGHADAAGSDAGDGPEAAANAQWLQQPGNLNVTVHGASNLRAADANGKSDPYAVLSLLDDGAEGVTAQQRKPEKTRIIKKTLDPAWEQTFVFSVAALQDAKLNVLVKDSDFLSKDDLLGTVTLDCKELVKGKYKNGVALEDTEGTNSILRISATFTEKKWD</sequence>
<feature type="region of interest" description="Disordered" evidence="3">
    <location>
        <begin position="821"/>
        <end position="894"/>
    </location>
</feature>
<dbReference type="Gene3D" id="2.60.40.150">
    <property type="entry name" value="C2 domain"/>
    <property type="match status" value="5"/>
</dbReference>
<feature type="region of interest" description="Disordered" evidence="3">
    <location>
        <begin position="212"/>
        <end position="231"/>
    </location>
</feature>
<feature type="region of interest" description="Disordered" evidence="3">
    <location>
        <begin position="740"/>
        <end position="789"/>
    </location>
</feature>
<feature type="compositionally biased region" description="Low complexity" evidence="3">
    <location>
        <begin position="1510"/>
        <end position="1519"/>
    </location>
</feature>
<dbReference type="Pfam" id="PF00168">
    <property type="entry name" value="C2"/>
    <property type="match status" value="5"/>
</dbReference>
<keyword evidence="1" id="KW-0479">Metal-binding</keyword>
<accession>A0A0G4IB22</accession>
<keyword evidence="4" id="KW-0812">Transmembrane</keyword>
<evidence type="ECO:0000256" key="1">
    <source>
        <dbReference type="ARBA" id="ARBA00022723"/>
    </source>
</evidence>
<feature type="compositionally biased region" description="Low complexity" evidence="3">
    <location>
        <begin position="996"/>
        <end position="1009"/>
    </location>
</feature>
<evidence type="ECO:0000256" key="4">
    <source>
        <dbReference type="SAM" id="Phobius"/>
    </source>
</evidence>
<dbReference type="SUPFAM" id="SSF49562">
    <property type="entry name" value="C2 domain (Calcium/lipid-binding domain, CaLB)"/>
    <property type="match status" value="5"/>
</dbReference>
<feature type="region of interest" description="Disordered" evidence="3">
    <location>
        <begin position="378"/>
        <end position="399"/>
    </location>
</feature>
<evidence type="ECO:0000256" key="3">
    <source>
        <dbReference type="SAM" id="MobiDB-lite"/>
    </source>
</evidence>
<dbReference type="GO" id="GO:0005509">
    <property type="term" value="F:calcium ion binding"/>
    <property type="evidence" value="ECO:0007669"/>
    <property type="project" value="TreeGrafter"/>
</dbReference>
<dbReference type="InterPro" id="IPR000008">
    <property type="entry name" value="C2_dom"/>
</dbReference>
<feature type="region of interest" description="Disordered" evidence="3">
    <location>
        <begin position="1510"/>
        <end position="1530"/>
    </location>
</feature>
<feature type="compositionally biased region" description="Basic and acidic residues" evidence="3">
    <location>
        <begin position="1029"/>
        <end position="1039"/>
    </location>
</feature>
<feature type="compositionally biased region" description="Basic and acidic residues" evidence="3">
    <location>
        <begin position="838"/>
        <end position="847"/>
    </location>
</feature>
<dbReference type="InterPro" id="IPR035892">
    <property type="entry name" value="C2_domain_sf"/>
</dbReference>
<feature type="region of interest" description="Disordered" evidence="3">
    <location>
        <begin position="160"/>
        <end position="205"/>
    </location>
</feature>
<feature type="compositionally biased region" description="Basic and acidic residues" evidence="3">
    <location>
        <begin position="756"/>
        <end position="766"/>
    </location>
</feature>
<feature type="region of interest" description="Disordered" evidence="3">
    <location>
        <begin position="89"/>
        <end position="118"/>
    </location>
</feature>
<reference evidence="6" key="1">
    <citation type="submission" date="2014-11" db="EMBL/GenBank/DDBJ databases">
        <authorList>
            <person name="Otto D Thomas"/>
            <person name="Naeem Raeece"/>
        </authorList>
    </citation>
    <scope>NUCLEOTIDE SEQUENCE</scope>
</reference>
<dbReference type="GO" id="GO:0016020">
    <property type="term" value="C:membrane"/>
    <property type="evidence" value="ECO:0007669"/>
    <property type="project" value="TreeGrafter"/>
</dbReference>
<dbReference type="PANTHER" id="PTHR45911">
    <property type="entry name" value="C2 DOMAIN-CONTAINING PROTEIN"/>
    <property type="match status" value="1"/>
</dbReference>
<feature type="compositionally biased region" description="Acidic residues" evidence="3">
    <location>
        <begin position="870"/>
        <end position="879"/>
    </location>
</feature>
<dbReference type="CDD" id="cd00030">
    <property type="entry name" value="C2"/>
    <property type="match status" value="4"/>
</dbReference>
<feature type="domain" description="C2" evidence="5">
    <location>
        <begin position="1386"/>
        <end position="1517"/>
    </location>
</feature>
<dbReference type="EMBL" id="CDMZ01005780">
    <property type="protein sequence ID" value="CEM54351.1"/>
    <property type="molecule type" value="Genomic_DNA"/>
</dbReference>
<dbReference type="SMART" id="SM00239">
    <property type="entry name" value="C2"/>
    <property type="match status" value="4"/>
</dbReference>
<dbReference type="PANTHER" id="PTHR45911:SF4">
    <property type="entry name" value="MULTIPLE C2 AND TRANSMEMBRANE DOMAIN-CONTAINING PROTEIN"/>
    <property type="match status" value="1"/>
</dbReference>
<name>A0A0G4IB22_9ALVE</name>
<keyword evidence="4" id="KW-1133">Transmembrane helix</keyword>